<evidence type="ECO:0000313" key="1">
    <source>
        <dbReference type="EMBL" id="GAU31080.1"/>
    </source>
</evidence>
<proteinExistence type="predicted"/>
<dbReference type="Proteomes" id="UP000242715">
    <property type="component" value="Unassembled WGS sequence"/>
</dbReference>
<protein>
    <submittedName>
        <fullName evidence="1">Uncharacterized protein</fullName>
    </submittedName>
</protein>
<evidence type="ECO:0000313" key="2">
    <source>
        <dbReference type="Proteomes" id="UP000242715"/>
    </source>
</evidence>
<dbReference type="EMBL" id="DF973445">
    <property type="protein sequence ID" value="GAU31080.1"/>
    <property type="molecule type" value="Genomic_DNA"/>
</dbReference>
<reference evidence="2" key="1">
    <citation type="journal article" date="2017" name="Front. Plant Sci.">
        <title>Climate Clever Clovers: New Paradigm to Reduce the Environmental Footprint of Ruminants by Breeding Low Methanogenic Forages Utilizing Haplotype Variation.</title>
        <authorList>
            <person name="Kaur P."/>
            <person name="Appels R."/>
            <person name="Bayer P.E."/>
            <person name="Keeble-Gagnere G."/>
            <person name="Wang J."/>
            <person name="Hirakawa H."/>
            <person name="Shirasawa K."/>
            <person name="Vercoe P."/>
            <person name="Stefanova K."/>
            <person name="Durmic Z."/>
            <person name="Nichols P."/>
            <person name="Revell C."/>
            <person name="Isobe S.N."/>
            <person name="Edwards D."/>
            <person name="Erskine W."/>
        </authorList>
    </citation>
    <scope>NUCLEOTIDE SEQUENCE [LARGE SCALE GENOMIC DNA]</scope>
    <source>
        <strain evidence="2">cv. Daliak</strain>
    </source>
</reference>
<gene>
    <name evidence="1" type="ORF">TSUD_322170</name>
</gene>
<accession>A0A2Z6N4P8</accession>
<sequence length="159" mass="17909">MATVHFIQRATSSPLGKFFYFLGGYVGQINLLQIRSSPVTPSLDLLQIHLLQISPNTPSPDLLFSMYALLQGTTFNPHSLFFQMKIKVQNFDVEDVECIPATQLDEFVSHLIVSPFDLADSKSDDRPGSYVKRSLSHVFDKVVTFEACKPLKTVKIEKE</sequence>
<keyword evidence="2" id="KW-1185">Reference proteome</keyword>
<name>A0A2Z6N4P8_TRISU</name>
<organism evidence="1 2">
    <name type="scientific">Trifolium subterraneum</name>
    <name type="common">Subterranean clover</name>
    <dbReference type="NCBI Taxonomy" id="3900"/>
    <lineage>
        <taxon>Eukaryota</taxon>
        <taxon>Viridiplantae</taxon>
        <taxon>Streptophyta</taxon>
        <taxon>Embryophyta</taxon>
        <taxon>Tracheophyta</taxon>
        <taxon>Spermatophyta</taxon>
        <taxon>Magnoliopsida</taxon>
        <taxon>eudicotyledons</taxon>
        <taxon>Gunneridae</taxon>
        <taxon>Pentapetalae</taxon>
        <taxon>rosids</taxon>
        <taxon>fabids</taxon>
        <taxon>Fabales</taxon>
        <taxon>Fabaceae</taxon>
        <taxon>Papilionoideae</taxon>
        <taxon>50 kb inversion clade</taxon>
        <taxon>NPAAA clade</taxon>
        <taxon>Hologalegina</taxon>
        <taxon>IRL clade</taxon>
        <taxon>Trifolieae</taxon>
        <taxon>Trifolium</taxon>
    </lineage>
</organism>
<dbReference type="AlphaFoldDB" id="A0A2Z6N4P8"/>